<dbReference type="Pfam" id="PF23827">
    <property type="entry name" value="DUF7197"/>
    <property type="match status" value="1"/>
</dbReference>
<accession>A0A6C0DPX7</accession>
<evidence type="ECO:0000256" key="1">
    <source>
        <dbReference type="SAM" id="MobiDB-lite"/>
    </source>
</evidence>
<sequence length="169" mass="20436">MEIQSQEQWVLYRLERFYTDKNTERVRDILSGKSNLSLRLIDWFVTNYAKKYNISYMTKANKHVIVYLSYKSHLKAYSKKMFDPFCRWKRIKFHDMDTTVGQLNFFEWAISDEVLDYLEKNRETIHTDMETRLHEAKEADGPKKKRHELSHSATKSMTRHDVRVTVKFD</sequence>
<name>A0A6C0DPX7_9ZZZZ</name>
<feature type="region of interest" description="Disordered" evidence="1">
    <location>
        <begin position="129"/>
        <end position="154"/>
    </location>
</feature>
<reference evidence="2" key="1">
    <citation type="journal article" date="2020" name="Nature">
        <title>Giant virus diversity and host interactions through global metagenomics.</title>
        <authorList>
            <person name="Schulz F."/>
            <person name="Roux S."/>
            <person name="Paez-Espino D."/>
            <person name="Jungbluth S."/>
            <person name="Walsh D.A."/>
            <person name="Denef V.J."/>
            <person name="McMahon K.D."/>
            <person name="Konstantinidis K.T."/>
            <person name="Eloe-Fadrosh E.A."/>
            <person name="Kyrpides N.C."/>
            <person name="Woyke T."/>
        </authorList>
    </citation>
    <scope>NUCLEOTIDE SEQUENCE</scope>
    <source>
        <strain evidence="2">GVMAG-M-3300023174-47</strain>
    </source>
</reference>
<feature type="compositionally biased region" description="Basic and acidic residues" evidence="1">
    <location>
        <begin position="129"/>
        <end position="142"/>
    </location>
</feature>
<organism evidence="2">
    <name type="scientific">viral metagenome</name>
    <dbReference type="NCBI Taxonomy" id="1070528"/>
    <lineage>
        <taxon>unclassified sequences</taxon>
        <taxon>metagenomes</taxon>
        <taxon>organismal metagenomes</taxon>
    </lineage>
</organism>
<dbReference type="AlphaFoldDB" id="A0A6C0DPX7"/>
<dbReference type="InterPro" id="IPR055621">
    <property type="entry name" value="DUF7197"/>
</dbReference>
<protein>
    <submittedName>
        <fullName evidence="2">Uncharacterized protein</fullName>
    </submittedName>
</protein>
<proteinExistence type="predicted"/>
<evidence type="ECO:0000313" key="2">
    <source>
        <dbReference type="EMBL" id="QHT18613.1"/>
    </source>
</evidence>
<dbReference type="EMBL" id="MN739658">
    <property type="protein sequence ID" value="QHT18613.1"/>
    <property type="molecule type" value="Genomic_DNA"/>
</dbReference>